<comment type="caution">
    <text evidence="1">The sequence shown here is derived from an EMBL/GenBank/DDBJ whole genome shotgun (WGS) entry which is preliminary data.</text>
</comment>
<dbReference type="EMBL" id="BPLR01018250">
    <property type="protein sequence ID" value="GIY98050.1"/>
    <property type="molecule type" value="Genomic_DNA"/>
</dbReference>
<dbReference type="Proteomes" id="UP001054945">
    <property type="component" value="Unassembled WGS sequence"/>
</dbReference>
<gene>
    <name evidence="1" type="ORF">CEXT_218001</name>
</gene>
<accession>A0AAV4XS83</accession>
<name>A0AAV4XS83_CAEEX</name>
<evidence type="ECO:0000313" key="2">
    <source>
        <dbReference type="Proteomes" id="UP001054945"/>
    </source>
</evidence>
<organism evidence="1 2">
    <name type="scientific">Caerostris extrusa</name>
    <name type="common">Bark spider</name>
    <name type="synonym">Caerostris bankana</name>
    <dbReference type="NCBI Taxonomy" id="172846"/>
    <lineage>
        <taxon>Eukaryota</taxon>
        <taxon>Metazoa</taxon>
        <taxon>Ecdysozoa</taxon>
        <taxon>Arthropoda</taxon>
        <taxon>Chelicerata</taxon>
        <taxon>Arachnida</taxon>
        <taxon>Araneae</taxon>
        <taxon>Araneomorphae</taxon>
        <taxon>Entelegynae</taxon>
        <taxon>Araneoidea</taxon>
        <taxon>Araneidae</taxon>
        <taxon>Caerostris</taxon>
    </lineage>
</organism>
<proteinExistence type="predicted"/>
<keyword evidence="2" id="KW-1185">Reference proteome</keyword>
<evidence type="ECO:0000313" key="1">
    <source>
        <dbReference type="EMBL" id="GIY98050.1"/>
    </source>
</evidence>
<dbReference type="AlphaFoldDB" id="A0AAV4XS83"/>
<protein>
    <submittedName>
        <fullName evidence="1">Uncharacterized protein</fullName>
    </submittedName>
</protein>
<sequence>MHFNWFKINGNLKLKFWSGNSTLSNFSALLSARTESKRAIPAKSFIVTRKMPDRSLNSSWWYTLFGIVVIN</sequence>
<reference evidence="1 2" key="1">
    <citation type="submission" date="2021-06" db="EMBL/GenBank/DDBJ databases">
        <title>Caerostris extrusa draft genome.</title>
        <authorList>
            <person name="Kono N."/>
            <person name="Arakawa K."/>
        </authorList>
    </citation>
    <scope>NUCLEOTIDE SEQUENCE [LARGE SCALE GENOMIC DNA]</scope>
</reference>